<comment type="caution">
    <text evidence="1">The sequence shown here is derived from an EMBL/GenBank/DDBJ whole genome shotgun (WGS) entry which is preliminary data.</text>
</comment>
<proteinExistence type="predicted"/>
<keyword evidence="2" id="KW-1185">Reference proteome</keyword>
<evidence type="ECO:0000313" key="2">
    <source>
        <dbReference type="Proteomes" id="UP000243579"/>
    </source>
</evidence>
<dbReference type="AlphaFoldDB" id="A0A1V9YX69"/>
<accession>A0A1V9YX69</accession>
<protein>
    <submittedName>
        <fullName evidence="1">Uncharacterized protein</fullName>
    </submittedName>
</protein>
<gene>
    <name evidence="1" type="ORF">ACHHYP_20235</name>
</gene>
<reference evidence="1 2" key="1">
    <citation type="journal article" date="2014" name="Genome Biol. Evol.">
        <title>The secreted proteins of Achlya hypogyna and Thraustotheca clavata identify the ancestral oomycete secretome and reveal gene acquisitions by horizontal gene transfer.</title>
        <authorList>
            <person name="Misner I."/>
            <person name="Blouin N."/>
            <person name="Leonard G."/>
            <person name="Richards T.A."/>
            <person name="Lane C.E."/>
        </authorList>
    </citation>
    <scope>NUCLEOTIDE SEQUENCE [LARGE SCALE GENOMIC DNA]</scope>
    <source>
        <strain evidence="1 2">ATCC 48635</strain>
    </source>
</reference>
<name>A0A1V9YX69_ACHHY</name>
<dbReference type="EMBL" id="JNBR01000670">
    <property type="protein sequence ID" value="OQR90130.1"/>
    <property type="molecule type" value="Genomic_DNA"/>
</dbReference>
<sequence>MSRVAFSSKLEFFSCDGCKPTNVTLTQTSFDALNQLPYTFHNDSGTFGFYVTTNVTLNPVACSGIGGTVKKLWVGKTTYTWEVCVVPGGNVVMRHCISQSLQKMKT</sequence>
<evidence type="ECO:0000313" key="1">
    <source>
        <dbReference type="EMBL" id="OQR90130.1"/>
    </source>
</evidence>
<dbReference type="Proteomes" id="UP000243579">
    <property type="component" value="Unassembled WGS sequence"/>
</dbReference>
<dbReference type="OrthoDB" id="1055097at2759"/>
<organism evidence="1 2">
    <name type="scientific">Achlya hypogyna</name>
    <name type="common">Oomycete</name>
    <name type="synonym">Protoachlya hypogyna</name>
    <dbReference type="NCBI Taxonomy" id="1202772"/>
    <lineage>
        <taxon>Eukaryota</taxon>
        <taxon>Sar</taxon>
        <taxon>Stramenopiles</taxon>
        <taxon>Oomycota</taxon>
        <taxon>Saprolegniomycetes</taxon>
        <taxon>Saprolegniales</taxon>
        <taxon>Achlyaceae</taxon>
        <taxon>Achlya</taxon>
    </lineage>
</organism>